<keyword evidence="7 13" id="KW-0671">Queuosine biosynthesis</keyword>
<dbReference type="InterPro" id="IPR042119">
    <property type="entry name" value="QueA_dom2"/>
</dbReference>
<dbReference type="GO" id="GO:0051075">
    <property type="term" value="F:S-adenosylmethionine:tRNA ribosyltransferase-isomerase activity"/>
    <property type="evidence" value="ECO:0007669"/>
    <property type="project" value="UniProtKB-EC"/>
</dbReference>
<dbReference type="Proteomes" id="UP000823634">
    <property type="component" value="Unassembled WGS sequence"/>
</dbReference>
<dbReference type="Gene3D" id="3.40.1780.10">
    <property type="entry name" value="QueA-like"/>
    <property type="match status" value="1"/>
</dbReference>
<evidence type="ECO:0000256" key="13">
    <source>
        <dbReference type="HAMAP-Rule" id="MF_00113"/>
    </source>
</evidence>
<dbReference type="InterPro" id="IPR003699">
    <property type="entry name" value="QueA"/>
</dbReference>
<comment type="subunit">
    <text evidence="3 13">Monomer.</text>
</comment>
<reference evidence="14" key="1">
    <citation type="submission" date="2020-10" db="EMBL/GenBank/DDBJ databases">
        <authorList>
            <person name="Gilroy R."/>
        </authorList>
    </citation>
    <scope>NUCLEOTIDE SEQUENCE</scope>
    <source>
        <strain evidence="14">17113</strain>
    </source>
</reference>
<dbReference type="Pfam" id="PF02547">
    <property type="entry name" value="Queuosine_synth"/>
    <property type="match status" value="1"/>
</dbReference>
<dbReference type="Gene3D" id="2.40.10.240">
    <property type="entry name" value="QueA-like"/>
    <property type="match status" value="1"/>
</dbReference>
<dbReference type="FunFam" id="2.40.10.240:FF:000002">
    <property type="entry name" value="S-adenosylmethionine:tRNA ribosyltransferase-isomerase"/>
    <property type="match status" value="1"/>
</dbReference>
<dbReference type="SUPFAM" id="SSF111337">
    <property type="entry name" value="QueA-like"/>
    <property type="match status" value="1"/>
</dbReference>
<dbReference type="PANTHER" id="PTHR30307">
    <property type="entry name" value="S-ADENOSYLMETHIONINE:TRNA RIBOSYLTRANSFERASE-ISOMERASE"/>
    <property type="match status" value="1"/>
</dbReference>
<comment type="caution">
    <text evidence="14">The sequence shown here is derived from an EMBL/GenBank/DDBJ whole genome shotgun (WGS) entry which is preliminary data.</text>
</comment>
<proteinExistence type="inferred from homology"/>
<evidence type="ECO:0000256" key="10">
    <source>
        <dbReference type="ARBA" id="ARBA00066503"/>
    </source>
</evidence>
<evidence type="ECO:0000313" key="14">
    <source>
        <dbReference type="EMBL" id="MBO8425795.1"/>
    </source>
</evidence>
<organism evidence="14 15">
    <name type="scientific">Candidatus Alloenteromonas pullistercoris</name>
    <dbReference type="NCBI Taxonomy" id="2840785"/>
    <lineage>
        <taxon>Bacteria</taxon>
        <taxon>Bacillati</taxon>
        <taxon>Bacillota</taxon>
        <taxon>Bacillota incertae sedis</taxon>
        <taxon>Candidatus Alloenteromonas</taxon>
    </lineage>
</organism>
<comment type="catalytic activity">
    <reaction evidence="8 13">
        <text>7-aminomethyl-7-carbaguanosine(34) in tRNA + S-adenosyl-L-methionine = epoxyqueuosine(34) in tRNA + adenine + L-methionine + 2 H(+)</text>
        <dbReference type="Rhea" id="RHEA:32155"/>
        <dbReference type="Rhea" id="RHEA-COMP:10342"/>
        <dbReference type="Rhea" id="RHEA-COMP:18582"/>
        <dbReference type="ChEBI" id="CHEBI:15378"/>
        <dbReference type="ChEBI" id="CHEBI:16708"/>
        <dbReference type="ChEBI" id="CHEBI:57844"/>
        <dbReference type="ChEBI" id="CHEBI:59789"/>
        <dbReference type="ChEBI" id="CHEBI:82833"/>
        <dbReference type="ChEBI" id="CHEBI:194443"/>
        <dbReference type="EC" id="2.4.99.17"/>
    </reaction>
</comment>
<dbReference type="GO" id="GO:0008616">
    <property type="term" value="P:tRNA queuosine(34) biosynthetic process"/>
    <property type="evidence" value="ECO:0007669"/>
    <property type="project" value="UniProtKB-UniRule"/>
</dbReference>
<evidence type="ECO:0000256" key="1">
    <source>
        <dbReference type="ARBA" id="ARBA00004496"/>
    </source>
</evidence>
<dbReference type="NCBIfam" id="NF001140">
    <property type="entry name" value="PRK00147.1"/>
    <property type="match status" value="1"/>
</dbReference>
<dbReference type="FunFam" id="3.40.1780.10:FF:000001">
    <property type="entry name" value="S-adenosylmethionine:tRNA ribosyltransferase-isomerase"/>
    <property type="match status" value="1"/>
</dbReference>
<dbReference type="HAMAP" id="MF_00113">
    <property type="entry name" value="QueA"/>
    <property type="match status" value="1"/>
</dbReference>
<evidence type="ECO:0000256" key="5">
    <source>
        <dbReference type="ARBA" id="ARBA00022679"/>
    </source>
</evidence>
<comment type="pathway">
    <text evidence="2 13">tRNA modification; tRNA-queuosine biosynthesis.</text>
</comment>
<evidence type="ECO:0000313" key="15">
    <source>
        <dbReference type="Proteomes" id="UP000823634"/>
    </source>
</evidence>
<accession>A0A9D9GSP6</accession>
<keyword evidence="6 13" id="KW-0949">S-adenosyl-L-methionine</keyword>
<dbReference type="PANTHER" id="PTHR30307:SF0">
    <property type="entry name" value="S-ADENOSYLMETHIONINE:TRNA RIBOSYLTRANSFERASE-ISOMERASE"/>
    <property type="match status" value="1"/>
</dbReference>
<evidence type="ECO:0000256" key="9">
    <source>
        <dbReference type="ARBA" id="ARBA00061210"/>
    </source>
</evidence>
<dbReference type="InterPro" id="IPR042118">
    <property type="entry name" value="QueA_dom1"/>
</dbReference>
<evidence type="ECO:0000256" key="8">
    <source>
        <dbReference type="ARBA" id="ARBA00052751"/>
    </source>
</evidence>
<keyword evidence="14" id="KW-0328">Glycosyltransferase</keyword>
<sequence length="354" mass="40197">MDIELFDFELPEELIAQYPLKQRDQSRLMVINREEKTVEHRKFKDILDYLVPGDVLVRNNTKVIPARLVGTKVETGGHCEVLLLKQLDEPDTWECLVGNAHSVKPGIHVTFGDGSLSCVCVRSLDEGIRHMRFIYKGIFLEVLERLGKMPLPPYIKRQIEDNSDYQTVYAKVPGSAAAPTAGFHFTPELFDQIRKKGVEVVDVTLNIGLGTFRPVKVKDTKDHHMHTELCEMSSEAAEALNKAKREGRRIIAVGTTSVRTLESIYQKHGAFAADKLNTSIFISPGYEYKAVDALITNFHLPKSTLVMLVSAFMGREFTLSCYKEAIRERYRFFSFGDSMFIYGKFDYSKVSPDE</sequence>
<comment type="subcellular location">
    <subcellularLocation>
        <location evidence="1 13">Cytoplasm</location>
    </subcellularLocation>
</comment>
<evidence type="ECO:0000256" key="2">
    <source>
        <dbReference type="ARBA" id="ARBA00004691"/>
    </source>
</evidence>
<dbReference type="InterPro" id="IPR036100">
    <property type="entry name" value="QueA_sf"/>
</dbReference>
<evidence type="ECO:0000256" key="6">
    <source>
        <dbReference type="ARBA" id="ARBA00022691"/>
    </source>
</evidence>
<dbReference type="EC" id="2.4.99.17" evidence="10 13"/>
<evidence type="ECO:0000256" key="11">
    <source>
        <dbReference type="ARBA" id="ARBA00069325"/>
    </source>
</evidence>
<protein>
    <recommendedName>
        <fullName evidence="11 13">S-adenosylmethionine:tRNA ribosyltransferase-isomerase</fullName>
        <ecNumber evidence="10 13">2.4.99.17</ecNumber>
    </recommendedName>
    <alternativeName>
        <fullName evidence="12 13">Queuosine biosynthesis protein QueA</fullName>
    </alternativeName>
</protein>
<dbReference type="GO" id="GO:0005737">
    <property type="term" value="C:cytoplasm"/>
    <property type="evidence" value="ECO:0007669"/>
    <property type="project" value="UniProtKB-SubCell"/>
</dbReference>
<evidence type="ECO:0000256" key="3">
    <source>
        <dbReference type="ARBA" id="ARBA00011245"/>
    </source>
</evidence>
<dbReference type="EMBL" id="JADINA010000006">
    <property type="protein sequence ID" value="MBO8425795.1"/>
    <property type="molecule type" value="Genomic_DNA"/>
</dbReference>
<evidence type="ECO:0000256" key="4">
    <source>
        <dbReference type="ARBA" id="ARBA00022490"/>
    </source>
</evidence>
<dbReference type="AlphaFoldDB" id="A0A9D9GSP6"/>
<comment type="similarity">
    <text evidence="9 13">Belongs to the QueA family.</text>
</comment>
<name>A0A9D9GSP6_9FIRM</name>
<evidence type="ECO:0000256" key="7">
    <source>
        <dbReference type="ARBA" id="ARBA00022785"/>
    </source>
</evidence>
<keyword evidence="5 13" id="KW-0808">Transferase</keyword>
<keyword evidence="4 13" id="KW-0963">Cytoplasm</keyword>
<reference evidence="14" key="2">
    <citation type="journal article" date="2021" name="PeerJ">
        <title>Extensive microbial diversity within the chicken gut microbiome revealed by metagenomics and culture.</title>
        <authorList>
            <person name="Gilroy R."/>
            <person name="Ravi A."/>
            <person name="Getino M."/>
            <person name="Pursley I."/>
            <person name="Horton D.L."/>
            <person name="Alikhan N.F."/>
            <person name="Baker D."/>
            <person name="Gharbi K."/>
            <person name="Hall N."/>
            <person name="Watson M."/>
            <person name="Adriaenssens E.M."/>
            <person name="Foster-Nyarko E."/>
            <person name="Jarju S."/>
            <person name="Secka A."/>
            <person name="Antonio M."/>
            <person name="Oren A."/>
            <person name="Chaudhuri R.R."/>
            <person name="La Ragione R."/>
            <person name="Hildebrand F."/>
            <person name="Pallen M.J."/>
        </authorList>
    </citation>
    <scope>NUCLEOTIDE SEQUENCE</scope>
    <source>
        <strain evidence="14">17113</strain>
    </source>
</reference>
<dbReference type="NCBIfam" id="TIGR00113">
    <property type="entry name" value="queA"/>
    <property type="match status" value="1"/>
</dbReference>
<evidence type="ECO:0000256" key="12">
    <source>
        <dbReference type="ARBA" id="ARBA00076160"/>
    </source>
</evidence>
<comment type="function">
    <text evidence="13">Transfers and isomerizes the ribose moiety from AdoMet to the 7-aminomethyl group of 7-deazaguanine (preQ1-tRNA) to give epoxyqueuosine (oQ-tRNA).</text>
</comment>
<gene>
    <name evidence="13 14" type="primary">queA</name>
    <name evidence="14" type="ORF">IAC61_00560</name>
</gene>